<dbReference type="GeneID" id="20328677"/>
<dbReference type="EMBL" id="KL596826">
    <property type="protein sequence ID" value="KER24020.1"/>
    <property type="molecule type" value="Genomic_DNA"/>
</dbReference>
<dbReference type="AlphaFoldDB" id="A0A074ZKY2"/>
<evidence type="ECO:0000313" key="3">
    <source>
        <dbReference type="Proteomes" id="UP000054324"/>
    </source>
</evidence>
<gene>
    <name evidence="2" type="ORF">T265_14511</name>
</gene>
<reference evidence="2 3" key="1">
    <citation type="submission" date="2013-11" db="EMBL/GenBank/DDBJ databases">
        <title>Opisthorchis viverrini - life in the bile duct.</title>
        <authorList>
            <person name="Young N.D."/>
            <person name="Nagarajan N."/>
            <person name="Lin S.J."/>
            <person name="Korhonen P.K."/>
            <person name="Jex A.R."/>
            <person name="Hall R.S."/>
            <person name="Safavi-Hemami H."/>
            <person name="Kaewkong W."/>
            <person name="Bertrand D."/>
            <person name="Gao S."/>
            <person name="Seet Q."/>
            <person name="Wongkham S."/>
            <person name="Teh B.T."/>
            <person name="Wongkham C."/>
            <person name="Intapan P.M."/>
            <person name="Maleewong W."/>
            <person name="Yang X."/>
            <person name="Hu M."/>
            <person name="Wang Z."/>
            <person name="Hofmann A."/>
            <person name="Sternberg P.W."/>
            <person name="Tan P."/>
            <person name="Wang J."/>
            <person name="Gasser R.B."/>
        </authorList>
    </citation>
    <scope>NUCLEOTIDE SEQUENCE [LARGE SCALE GENOMIC DNA]</scope>
</reference>
<dbReference type="InterPro" id="IPR033464">
    <property type="entry name" value="CSN8_PSD8_EIF3K"/>
</dbReference>
<keyword evidence="3" id="KW-1185">Reference proteome</keyword>
<organism evidence="2 3">
    <name type="scientific">Opisthorchis viverrini</name>
    <name type="common">Southeast Asian liver fluke</name>
    <dbReference type="NCBI Taxonomy" id="6198"/>
    <lineage>
        <taxon>Eukaryota</taxon>
        <taxon>Metazoa</taxon>
        <taxon>Spiralia</taxon>
        <taxon>Lophotrochozoa</taxon>
        <taxon>Platyhelminthes</taxon>
        <taxon>Trematoda</taxon>
        <taxon>Digenea</taxon>
        <taxon>Opisthorchiida</taxon>
        <taxon>Opisthorchiata</taxon>
        <taxon>Opisthorchiidae</taxon>
        <taxon>Opisthorchis</taxon>
    </lineage>
</organism>
<protein>
    <recommendedName>
        <fullName evidence="1">CSN8/PSMD8/EIF3K domain-containing protein</fullName>
    </recommendedName>
</protein>
<dbReference type="KEGG" id="ovi:T265_14511"/>
<sequence>MSIDTTAIDQQLAELELCELSRGPQIPGEKLQFSTASLSTPEEYYIQFLSLYTLKGDFLNAKLLWQRIPLDIKESSDILSTLWNLIRFLIKRDLPAFFHFADGVLNDQNYPESFRYLLRQICDNQKLHAINLLGDAYSCVTISFVCDLLNVPESEATSLMFARGWKSCPEGTFLLHSVDPLQKVCVDESQQTNNDDIMSKLADFMCFIENH</sequence>
<evidence type="ECO:0000259" key="1">
    <source>
        <dbReference type="Pfam" id="PF10075"/>
    </source>
</evidence>
<dbReference type="Proteomes" id="UP000054324">
    <property type="component" value="Unassembled WGS sequence"/>
</dbReference>
<dbReference type="OrthoDB" id="5351233at2759"/>
<dbReference type="Pfam" id="PF10075">
    <property type="entry name" value="CSN8_PSD8_EIF3K"/>
    <property type="match status" value="1"/>
</dbReference>
<feature type="domain" description="CSN8/PSMD8/EIF3K" evidence="1">
    <location>
        <begin position="42"/>
        <end position="175"/>
    </location>
</feature>
<proteinExistence type="predicted"/>
<accession>A0A074ZKY2</accession>
<dbReference type="STRING" id="6198.A0A074ZKY2"/>
<name>A0A074ZKY2_OPIVI</name>
<dbReference type="CTD" id="20328677"/>
<evidence type="ECO:0000313" key="2">
    <source>
        <dbReference type="EMBL" id="KER24020.1"/>
    </source>
</evidence>
<dbReference type="RefSeq" id="XP_009172240.1">
    <property type="nucleotide sequence ID" value="XM_009173976.1"/>
</dbReference>